<comment type="caution">
    <text evidence="1">The sequence shown here is derived from an EMBL/GenBank/DDBJ whole genome shotgun (WGS) entry which is preliminary data.</text>
</comment>
<sequence>MIAGIRFLNLVRNVDFSWSFHEINAGSFLTASKSNKLSHGLTIPGNEVFLSSRSDIDTSWKGAPLQRKYSAFA</sequence>
<dbReference type="Proteomes" id="UP000013111">
    <property type="component" value="Unassembled WGS sequence"/>
</dbReference>
<reference evidence="1 2" key="2">
    <citation type="submission" date="2013-04" db="EMBL/GenBank/DDBJ databases">
        <title>Comparative genomics of 12 strains of Erwinia amylovora identifies a pan-genome with a large conserved core and provides insights into host specificity.</title>
        <authorList>
            <person name="Mann R.A."/>
            <person name="Smits T.H.M."/>
            <person name="Buehlmann A."/>
            <person name="Blom J."/>
            <person name="Goesmann A."/>
            <person name="Frey J.E."/>
            <person name="Plummer K.M."/>
            <person name="Beer S.V."/>
            <person name="Luck J."/>
            <person name="Duffy B."/>
            <person name="Rodoni B."/>
        </authorList>
    </citation>
    <scope>NUCLEOTIDE SEQUENCE [LARGE SCALE GENOMIC DNA]</scope>
    <source>
        <strain evidence="2">CFBP 1232</strain>
    </source>
</reference>
<name>A0A831A1M3_ERWAM</name>
<dbReference type="EMBL" id="CAPB01000020">
    <property type="protein sequence ID" value="CCO93825.1"/>
    <property type="molecule type" value="Genomic_DNA"/>
</dbReference>
<organism evidence="1 2">
    <name type="scientific">Erwinia amylovora NBRC 12687 = CFBP 1232</name>
    <dbReference type="NCBI Taxonomy" id="1219359"/>
    <lineage>
        <taxon>Bacteria</taxon>
        <taxon>Pseudomonadati</taxon>
        <taxon>Pseudomonadota</taxon>
        <taxon>Gammaproteobacteria</taxon>
        <taxon>Enterobacterales</taxon>
        <taxon>Erwiniaceae</taxon>
        <taxon>Erwinia</taxon>
    </lineage>
</organism>
<protein>
    <submittedName>
        <fullName evidence="1">Uncharacterized protein</fullName>
    </submittedName>
</protein>
<gene>
    <name evidence="1" type="ORF">BN437_1895</name>
</gene>
<evidence type="ECO:0000313" key="2">
    <source>
        <dbReference type="Proteomes" id="UP000013111"/>
    </source>
</evidence>
<evidence type="ECO:0000313" key="1">
    <source>
        <dbReference type="EMBL" id="CCO93825.1"/>
    </source>
</evidence>
<accession>A0A831A1M3</accession>
<dbReference type="AlphaFoldDB" id="A0A831A1M3"/>
<reference evidence="1 2" key="1">
    <citation type="submission" date="2012-11" db="EMBL/GenBank/DDBJ databases">
        <authorList>
            <person name="Linke B."/>
        </authorList>
    </citation>
    <scope>NUCLEOTIDE SEQUENCE [LARGE SCALE GENOMIC DNA]</scope>
    <source>
        <strain evidence="2">CFBP 1232</strain>
    </source>
</reference>
<proteinExistence type="predicted"/>